<evidence type="ECO:0000313" key="1">
    <source>
        <dbReference type="EMBL" id="RXZ31682.1"/>
    </source>
</evidence>
<keyword evidence="2" id="KW-1185">Reference proteome</keyword>
<dbReference type="EMBL" id="SDPT01000002">
    <property type="protein sequence ID" value="RXZ31682.1"/>
    <property type="molecule type" value="Genomic_DNA"/>
</dbReference>
<evidence type="ECO:0008006" key="3">
    <source>
        <dbReference type="Google" id="ProtNLM"/>
    </source>
</evidence>
<dbReference type="AlphaFoldDB" id="A0A4Q2IQ17"/>
<evidence type="ECO:0000313" key="2">
    <source>
        <dbReference type="Proteomes" id="UP000292347"/>
    </source>
</evidence>
<organism evidence="1 2">
    <name type="scientific">Sphingomonas desiccabilis</name>
    <dbReference type="NCBI Taxonomy" id="429134"/>
    <lineage>
        <taxon>Bacteria</taxon>
        <taxon>Pseudomonadati</taxon>
        <taxon>Pseudomonadota</taxon>
        <taxon>Alphaproteobacteria</taxon>
        <taxon>Sphingomonadales</taxon>
        <taxon>Sphingomonadaceae</taxon>
        <taxon>Sphingomonas</taxon>
    </lineage>
</organism>
<proteinExistence type="predicted"/>
<gene>
    <name evidence="1" type="ORF">EO081_10685</name>
</gene>
<dbReference type="Gene3D" id="3.30.460.40">
    <property type="match status" value="1"/>
</dbReference>
<sequence>MTDTPPVLDASAFDPPPNSQGFYTDSLRLLGESGVPYLLSGTYALSCHTGIIRPTKDMDVFCKAGDAPRLLAWFKQHGYAIEVEDDRWIGKVWQGEHFFDVIYNLSSASIPVTEDWFRDTYEVEIYGSVVPVTPPTEFILSKLFIQDRYRYDGADVAHVILKKHDEIDWKRLLAAMELQWEVLLIHLLNFRFIYPTERDCVPRWLFDELIDRARLQADLPPANVKVCRGRLLSPRDYLVDICDWGFADVVGKGLEEQHERKA</sequence>
<name>A0A4Q2IQ17_9SPHN</name>
<dbReference type="RefSeq" id="WP_129341916.1">
    <property type="nucleotide sequence ID" value="NZ_JACIDD010000002.1"/>
</dbReference>
<dbReference type="Proteomes" id="UP000292347">
    <property type="component" value="Unassembled WGS sequence"/>
</dbReference>
<dbReference type="SUPFAM" id="SSF81301">
    <property type="entry name" value="Nucleotidyltransferase"/>
    <property type="match status" value="1"/>
</dbReference>
<accession>A0A4Q2IQ17</accession>
<reference evidence="1 2" key="1">
    <citation type="submission" date="2019-01" db="EMBL/GenBank/DDBJ databases">
        <title>Sphingomonas mucosissima sp. nov. and Sphingomonas desiccabilis sp. nov., from biological soil crusts in the Colorado Plateau, USA.</title>
        <authorList>
            <person name="Zhu D."/>
        </authorList>
    </citation>
    <scope>NUCLEOTIDE SEQUENCE [LARGE SCALE GENOMIC DNA]</scope>
    <source>
        <strain evidence="1 2">CP1D</strain>
    </source>
</reference>
<dbReference type="OrthoDB" id="9782533at2"/>
<comment type="caution">
    <text evidence="1">The sequence shown here is derived from an EMBL/GenBank/DDBJ whole genome shotgun (WGS) entry which is preliminary data.</text>
</comment>
<protein>
    <recommendedName>
        <fullName evidence="3">Nucleotidyltransferase family protein</fullName>
    </recommendedName>
</protein>
<dbReference type="InterPro" id="IPR043519">
    <property type="entry name" value="NT_sf"/>
</dbReference>